<evidence type="ECO:0000256" key="4">
    <source>
        <dbReference type="ARBA" id="ARBA00023125"/>
    </source>
</evidence>
<keyword evidence="3" id="KW-0731">Sigma factor</keyword>
<dbReference type="GO" id="GO:0006352">
    <property type="term" value="P:DNA-templated transcription initiation"/>
    <property type="evidence" value="ECO:0007669"/>
    <property type="project" value="InterPro"/>
</dbReference>
<evidence type="ECO:0000256" key="3">
    <source>
        <dbReference type="ARBA" id="ARBA00023082"/>
    </source>
</evidence>
<evidence type="ECO:0000256" key="5">
    <source>
        <dbReference type="ARBA" id="ARBA00023163"/>
    </source>
</evidence>
<dbReference type="GO" id="GO:0016987">
    <property type="term" value="F:sigma factor activity"/>
    <property type="evidence" value="ECO:0007669"/>
    <property type="project" value="UniProtKB-KW"/>
</dbReference>
<dbReference type="PANTHER" id="PTHR43133">
    <property type="entry name" value="RNA POLYMERASE ECF-TYPE SIGMA FACTO"/>
    <property type="match status" value="1"/>
</dbReference>
<gene>
    <name evidence="8" type="ORF">DCC35_11005</name>
</gene>
<dbReference type="OrthoDB" id="1524077at2"/>
<feature type="domain" description="RNA polymerase sigma factor 70 region 4 type 2" evidence="7">
    <location>
        <begin position="112"/>
        <end position="162"/>
    </location>
</feature>
<evidence type="ECO:0000256" key="1">
    <source>
        <dbReference type="ARBA" id="ARBA00010641"/>
    </source>
</evidence>
<evidence type="ECO:0000313" key="9">
    <source>
        <dbReference type="Proteomes" id="UP000298616"/>
    </source>
</evidence>
<keyword evidence="9" id="KW-1185">Reference proteome</keyword>
<protein>
    <submittedName>
        <fullName evidence="8">RNA polymerase subunit sigma-70</fullName>
    </submittedName>
</protein>
<dbReference type="Pfam" id="PF08281">
    <property type="entry name" value="Sigma70_r4_2"/>
    <property type="match status" value="1"/>
</dbReference>
<keyword evidence="4" id="KW-0238">DNA-binding</keyword>
<evidence type="ECO:0000256" key="2">
    <source>
        <dbReference type="ARBA" id="ARBA00023015"/>
    </source>
</evidence>
<accession>A0A4D7JSY3</accession>
<comment type="similarity">
    <text evidence="1">Belongs to the sigma-70 factor family. ECF subfamily.</text>
</comment>
<dbReference type="GO" id="GO:0003677">
    <property type="term" value="F:DNA binding"/>
    <property type="evidence" value="ECO:0007669"/>
    <property type="project" value="UniProtKB-KW"/>
</dbReference>
<dbReference type="InterPro" id="IPR036388">
    <property type="entry name" value="WH-like_DNA-bd_sf"/>
</dbReference>
<evidence type="ECO:0000313" key="8">
    <source>
        <dbReference type="EMBL" id="QCK15236.1"/>
    </source>
</evidence>
<dbReference type="SUPFAM" id="SSF88659">
    <property type="entry name" value="Sigma3 and sigma4 domains of RNA polymerase sigma factors"/>
    <property type="match status" value="1"/>
</dbReference>
<dbReference type="InterPro" id="IPR007627">
    <property type="entry name" value="RNA_pol_sigma70_r2"/>
</dbReference>
<dbReference type="AlphaFoldDB" id="A0A4D7JSY3"/>
<dbReference type="InterPro" id="IPR014284">
    <property type="entry name" value="RNA_pol_sigma-70_dom"/>
</dbReference>
<dbReference type="InterPro" id="IPR013325">
    <property type="entry name" value="RNA_pol_sigma_r2"/>
</dbReference>
<dbReference type="Pfam" id="PF04542">
    <property type="entry name" value="Sigma70_r2"/>
    <property type="match status" value="1"/>
</dbReference>
<dbReference type="NCBIfam" id="TIGR02937">
    <property type="entry name" value="sigma70-ECF"/>
    <property type="match status" value="1"/>
</dbReference>
<keyword evidence="5" id="KW-0804">Transcription</keyword>
<dbReference type="Gene3D" id="1.10.10.10">
    <property type="entry name" value="Winged helix-like DNA-binding domain superfamily/Winged helix DNA-binding domain"/>
    <property type="match status" value="1"/>
</dbReference>
<evidence type="ECO:0000259" key="7">
    <source>
        <dbReference type="Pfam" id="PF08281"/>
    </source>
</evidence>
<dbReference type="KEGG" id="fpf:DCC35_11005"/>
<dbReference type="EMBL" id="CP028923">
    <property type="protein sequence ID" value="QCK15236.1"/>
    <property type="molecule type" value="Genomic_DNA"/>
</dbReference>
<organism evidence="8 9">
    <name type="scientific">Mangrovivirga cuniculi</name>
    <dbReference type="NCBI Taxonomy" id="2715131"/>
    <lineage>
        <taxon>Bacteria</taxon>
        <taxon>Pseudomonadati</taxon>
        <taxon>Bacteroidota</taxon>
        <taxon>Cytophagia</taxon>
        <taxon>Cytophagales</taxon>
        <taxon>Mangrovivirgaceae</taxon>
        <taxon>Mangrovivirga</taxon>
    </lineage>
</organism>
<dbReference type="InterPro" id="IPR039425">
    <property type="entry name" value="RNA_pol_sigma-70-like"/>
</dbReference>
<dbReference type="RefSeq" id="WP_137090821.1">
    <property type="nucleotide sequence ID" value="NZ_CP028923.1"/>
</dbReference>
<evidence type="ECO:0000259" key="6">
    <source>
        <dbReference type="Pfam" id="PF04542"/>
    </source>
</evidence>
<proteinExistence type="inferred from homology"/>
<sequence length="171" mass="20442">MNIDLHDNVCKEELFKQLFDEHSPDLYKFLYYKYGSENNPNDLVQEAFLKLWDNCKKVKPAKARSFLFTVANNLMLNELSKKKTRINYSKEDHKTHSEESPEYVYRENEYMEQLQKALEELTEEQRVTFLMNRVEGKKHQEIADMLGISRKAVEKRIYTALRILREKVEGL</sequence>
<dbReference type="PANTHER" id="PTHR43133:SF8">
    <property type="entry name" value="RNA POLYMERASE SIGMA FACTOR HI_1459-RELATED"/>
    <property type="match status" value="1"/>
</dbReference>
<dbReference type="SUPFAM" id="SSF88946">
    <property type="entry name" value="Sigma2 domain of RNA polymerase sigma factors"/>
    <property type="match status" value="1"/>
</dbReference>
<dbReference type="CDD" id="cd06171">
    <property type="entry name" value="Sigma70_r4"/>
    <property type="match status" value="1"/>
</dbReference>
<dbReference type="Proteomes" id="UP000298616">
    <property type="component" value="Chromosome"/>
</dbReference>
<dbReference type="InterPro" id="IPR013324">
    <property type="entry name" value="RNA_pol_sigma_r3/r4-like"/>
</dbReference>
<feature type="domain" description="RNA polymerase sigma-70 region 2" evidence="6">
    <location>
        <begin position="18"/>
        <end position="83"/>
    </location>
</feature>
<dbReference type="Gene3D" id="1.10.1740.10">
    <property type="match status" value="1"/>
</dbReference>
<dbReference type="InterPro" id="IPR013249">
    <property type="entry name" value="RNA_pol_sigma70_r4_t2"/>
</dbReference>
<name>A0A4D7JSY3_9BACT</name>
<reference evidence="8 9" key="1">
    <citation type="submission" date="2018-04" db="EMBL/GenBank/DDBJ databases">
        <title>Complete genome uncultured novel isolate.</title>
        <authorList>
            <person name="Merlino G."/>
        </authorList>
    </citation>
    <scope>NUCLEOTIDE SEQUENCE [LARGE SCALE GENOMIC DNA]</scope>
    <source>
        <strain evidence="9">R1DC9</strain>
    </source>
</reference>
<keyword evidence="2" id="KW-0805">Transcription regulation</keyword>